<dbReference type="HOGENOM" id="CLU_019369_0_0_1"/>
<keyword evidence="1" id="KW-0812">Transmembrane</keyword>
<reference evidence="3 4" key="1">
    <citation type="submission" date="2014-04" db="EMBL/GenBank/DDBJ databases">
        <authorList>
            <consortium name="DOE Joint Genome Institute"/>
            <person name="Kuo A."/>
            <person name="Zuccaro A."/>
            <person name="Kohler A."/>
            <person name="Nagy L.G."/>
            <person name="Floudas D."/>
            <person name="Copeland A."/>
            <person name="Barry K.W."/>
            <person name="Cichocki N."/>
            <person name="Veneault-Fourrey C."/>
            <person name="LaButti K."/>
            <person name="Lindquist E.A."/>
            <person name="Lipzen A."/>
            <person name="Lundell T."/>
            <person name="Morin E."/>
            <person name="Murat C."/>
            <person name="Sun H."/>
            <person name="Tunlid A."/>
            <person name="Henrissat B."/>
            <person name="Grigoriev I.V."/>
            <person name="Hibbett D.S."/>
            <person name="Martin F."/>
            <person name="Nordberg H.P."/>
            <person name="Cantor M.N."/>
            <person name="Hua S.X."/>
        </authorList>
    </citation>
    <scope>NUCLEOTIDE SEQUENCE [LARGE SCALE GENOMIC DNA]</scope>
    <source>
        <strain evidence="3 4">MAFF 305830</strain>
    </source>
</reference>
<evidence type="ECO:0000256" key="1">
    <source>
        <dbReference type="SAM" id="Phobius"/>
    </source>
</evidence>
<dbReference type="InterPro" id="IPR045338">
    <property type="entry name" value="DUF6535"/>
</dbReference>
<keyword evidence="1" id="KW-0472">Membrane</keyword>
<gene>
    <name evidence="3" type="ORF">M408DRAFT_21040</name>
</gene>
<proteinExistence type="predicted"/>
<feature type="transmembrane region" description="Helical" evidence="1">
    <location>
        <begin position="177"/>
        <end position="195"/>
    </location>
</feature>
<name>A0A0C3BK15_SERVB</name>
<evidence type="ECO:0000313" key="4">
    <source>
        <dbReference type="Proteomes" id="UP000054097"/>
    </source>
</evidence>
<feature type="transmembrane region" description="Helical" evidence="1">
    <location>
        <begin position="43"/>
        <end position="62"/>
    </location>
</feature>
<accession>A0A0C3BK15</accession>
<organism evidence="3 4">
    <name type="scientific">Serendipita vermifera MAFF 305830</name>
    <dbReference type="NCBI Taxonomy" id="933852"/>
    <lineage>
        <taxon>Eukaryota</taxon>
        <taxon>Fungi</taxon>
        <taxon>Dikarya</taxon>
        <taxon>Basidiomycota</taxon>
        <taxon>Agaricomycotina</taxon>
        <taxon>Agaricomycetes</taxon>
        <taxon>Sebacinales</taxon>
        <taxon>Serendipitaceae</taxon>
        <taxon>Serendipita</taxon>
    </lineage>
</organism>
<dbReference type="Proteomes" id="UP000054097">
    <property type="component" value="Unassembled WGS sequence"/>
</dbReference>
<keyword evidence="4" id="KW-1185">Reference proteome</keyword>
<protein>
    <recommendedName>
        <fullName evidence="2">DUF6535 domain-containing protein</fullName>
    </recommendedName>
</protein>
<dbReference type="Pfam" id="PF20153">
    <property type="entry name" value="DUF6535"/>
    <property type="match status" value="1"/>
</dbReference>
<dbReference type="EMBL" id="KN824281">
    <property type="protein sequence ID" value="KIM31831.1"/>
    <property type="molecule type" value="Genomic_DNA"/>
</dbReference>
<keyword evidence="1" id="KW-1133">Transmembrane helix</keyword>
<evidence type="ECO:0000259" key="2">
    <source>
        <dbReference type="Pfam" id="PF20153"/>
    </source>
</evidence>
<evidence type="ECO:0000313" key="3">
    <source>
        <dbReference type="EMBL" id="KIM31831.1"/>
    </source>
</evidence>
<dbReference type="AlphaFoldDB" id="A0A0C3BK15"/>
<sequence length="485" mass="54480">MADIGRYEEVTPVMKKKKTVWDVYNHEAKRVDHELIKDWRESLNSLLVFTAIFSAILAAFIIESKKMLEQDPVELLVRMTLLNANNNIRNLSNPLLTQPDFEPTAVAITVNCLLFASLGASLVAALASVVALQWVADYDAAITRGGSSPEDRAKRRQFRFAGVVDWKMGEIIATLPLLLYSSVALFWAGIIQWIYSIHPTVGVKLFGTLNPGNASVSTLASDSTSWFDMTEPVLPPPRTLAPWVTNHLLVHPASRQREEIEAEQNPWLRQEALGWLARELTISVDSNSHLLLLVGELLSSNQPLSSRVIDAPWWEILDSLGRHAMRQIIDETLPASDYKTIGTLVNWCSNPDIARKIAASANYETNPANDLYWSQCCFEAANSELSQMKAAENMAFLLARDSPVPSVDSRYELEATVKFIKWRNQAGPKSADVWIDIFYQADLYSSAFLESCVQCFQLVMQCYALSLYRPLWPSARSRFYLEGCV</sequence>
<reference evidence="4" key="2">
    <citation type="submission" date="2015-01" db="EMBL/GenBank/DDBJ databases">
        <title>Evolutionary Origins and Diversification of the Mycorrhizal Mutualists.</title>
        <authorList>
            <consortium name="DOE Joint Genome Institute"/>
            <consortium name="Mycorrhizal Genomics Consortium"/>
            <person name="Kohler A."/>
            <person name="Kuo A."/>
            <person name="Nagy L.G."/>
            <person name="Floudas D."/>
            <person name="Copeland A."/>
            <person name="Barry K.W."/>
            <person name="Cichocki N."/>
            <person name="Veneault-Fourrey C."/>
            <person name="LaButti K."/>
            <person name="Lindquist E.A."/>
            <person name="Lipzen A."/>
            <person name="Lundell T."/>
            <person name="Morin E."/>
            <person name="Murat C."/>
            <person name="Riley R."/>
            <person name="Ohm R."/>
            <person name="Sun H."/>
            <person name="Tunlid A."/>
            <person name="Henrissat B."/>
            <person name="Grigoriev I.V."/>
            <person name="Hibbett D.S."/>
            <person name="Martin F."/>
        </authorList>
    </citation>
    <scope>NUCLEOTIDE SEQUENCE [LARGE SCALE GENOMIC DNA]</scope>
    <source>
        <strain evidence="4">MAFF 305830</strain>
    </source>
</reference>
<feature type="domain" description="DUF6535" evidence="2">
    <location>
        <begin position="21"/>
        <end position="195"/>
    </location>
</feature>
<feature type="transmembrane region" description="Helical" evidence="1">
    <location>
        <begin position="105"/>
        <end position="135"/>
    </location>
</feature>
<dbReference type="OrthoDB" id="3219854at2759"/>